<feature type="domain" description="PDEase" evidence="5">
    <location>
        <begin position="1"/>
        <end position="415"/>
    </location>
</feature>
<evidence type="ECO:0000313" key="6">
    <source>
        <dbReference type="EMBL" id="SZX66475.1"/>
    </source>
</evidence>
<protein>
    <recommendedName>
        <fullName evidence="3">Phosphodiesterase</fullName>
        <ecNumber evidence="3">3.1.4.-</ecNumber>
    </recommendedName>
</protein>
<evidence type="ECO:0000256" key="3">
    <source>
        <dbReference type="RuleBase" id="RU363067"/>
    </source>
</evidence>
<dbReference type="AlphaFoldDB" id="A0A383VLR8"/>
<keyword evidence="2 3" id="KW-0378">Hydrolase</keyword>
<gene>
    <name evidence="6" type="ORF">BQ4739_LOCUS6886</name>
</gene>
<dbReference type="CDD" id="cd00077">
    <property type="entry name" value="HDc"/>
    <property type="match status" value="1"/>
</dbReference>
<proteinExistence type="inferred from homology"/>
<keyword evidence="1 3" id="KW-0479">Metal-binding</keyword>
<dbReference type="STRING" id="3088.A0A383VLR8"/>
<name>A0A383VLR8_TETOB</name>
<accession>A0A383VLR8</accession>
<dbReference type="Pfam" id="PF00233">
    <property type="entry name" value="PDEase_I"/>
    <property type="match status" value="1"/>
</dbReference>
<reference evidence="6 7" key="1">
    <citation type="submission" date="2016-10" db="EMBL/GenBank/DDBJ databases">
        <authorList>
            <person name="Cai Z."/>
        </authorList>
    </citation>
    <scope>NUCLEOTIDE SEQUENCE [LARGE SCALE GENOMIC DNA]</scope>
</reference>
<dbReference type="PROSITE" id="PS00126">
    <property type="entry name" value="PDEASE_I_1"/>
    <property type="match status" value="1"/>
</dbReference>
<dbReference type="GO" id="GO:0004114">
    <property type="term" value="F:3',5'-cyclic-nucleotide phosphodiesterase activity"/>
    <property type="evidence" value="ECO:0007669"/>
    <property type="project" value="InterPro"/>
</dbReference>
<dbReference type="Gene3D" id="1.10.1300.10">
    <property type="entry name" value="3'5'-cyclic nucleotide phosphodiesterase, catalytic domain"/>
    <property type="match status" value="2"/>
</dbReference>
<comment type="similarity">
    <text evidence="3">Belongs to the cyclic nucleotide phosphodiesterase family.</text>
</comment>
<evidence type="ECO:0000256" key="1">
    <source>
        <dbReference type="ARBA" id="ARBA00022723"/>
    </source>
</evidence>
<feature type="region of interest" description="Disordered" evidence="4">
    <location>
        <begin position="149"/>
        <end position="169"/>
    </location>
</feature>
<dbReference type="InterPro" id="IPR036971">
    <property type="entry name" value="PDEase_catalytic_dom_sf"/>
</dbReference>
<evidence type="ECO:0000256" key="4">
    <source>
        <dbReference type="SAM" id="MobiDB-lite"/>
    </source>
</evidence>
<comment type="cofactor">
    <cofactor evidence="3">
        <name>a divalent metal cation</name>
        <dbReference type="ChEBI" id="CHEBI:60240"/>
    </cofactor>
    <text evidence="3">Binds 2 divalent metal cations per subunit. Site 1 may preferentially bind zinc ions, while site 2 has a preference for magnesium and/or manganese ions.</text>
</comment>
<dbReference type="InterPro" id="IPR002073">
    <property type="entry name" value="PDEase_catalytic_dom"/>
</dbReference>
<organism evidence="6 7">
    <name type="scientific">Tetradesmus obliquus</name>
    <name type="common">Green alga</name>
    <name type="synonym">Acutodesmus obliquus</name>
    <dbReference type="NCBI Taxonomy" id="3088"/>
    <lineage>
        <taxon>Eukaryota</taxon>
        <taxon>Viridiplantae</taxon>
        <taxon>Chlorophyta</taxon>
        <taxon>core chlorophytes</taxon>
        <taxon>Chlorophyceae</taxon>
        <taxon>CS clade</taxon>
        <taxon>Sphaeropleales</taxon>
        <taxon>Scenedesmaceae</taxon>
        <taxon>Tetradesmus</taxon>
    </lineage>
</organism>
<dbReference type="EC" id="3.1.4.-" evidence="3"/>
<dbReference type="PANTHER" id="PTHR11347">
    <property type="entry name" value="CYCLIC NUCLEOTIDE PHOSPHODIESTERASE"/>
    <property type="match status" value="1"/>
</dbReference>
<sequence>MAAKTQVYRWDFNVFDFAQSVKGKPLYNVTMALLQDQGLLDGWLLDRPVVEAYLTRVESMYKPNPYHNNTHAADVTQTAGVIMCALDARLRYGSSDGSASSSSSCCSSCCNVGGGTVGSKLANALACCTLPHAKAAATAAVAAAQAPPSAAAGNPAQPPQPLAASGGSPGGGLAKLERFAIILASAVHDLGHPGVNNAFLVRSRDKHALTYNDRSVNENMHASLAFTLAAEEPGLNLFARFSPAEYEQVRKLVLDMVLSTDMDVHFKLLKAFEDELASAPDVATWASLEQRSLLFQMLVHLADLANPSRPWHLALTWAEWVVTEFLQQVRRPGRGGHGMRGVRGQGRREASCGLAVSDMCNEAKVCMPAAQLFFIERFMLPTLEAFRPAAPAFYRLALPWLGDTRAKWEAFKAGGVKLPRTGYPALPPGGEAQLCAVLEGSSGCTCSASHAQGQVQEQQQQVLARIGQQQ</sequence>
<dbReference type="InterPro" id="IPR023174">
    <property type="entry name" value="PDEase_CS"/>
</dbReference>
<dbReference type="GO" id="GO:0007165">
    <property type="term" value="P:signal transduction"/>
    <property type="evidence" value="ECO:0007669"/>
    <property type="project" value="InterPro"/>
</dbReference>
<evidence type="ECO:0000259" key="5">
    <source>
        <dbReference type="PROSITE" id="PS51845"/>
    </source>
</evidence>
<keyword evidence="7" id="KW-1185">Reference proteome</keyword>
<evidence type="ECO:0000256" key="2">
    <source>
        <dbReference type="ARBA" id="ARBA00022801"/>
    </source>
</evidence>
<dbReference type="Proteomes" id="UP000256970">
    <property type="component" value="Unassembled WGS sequence"/>
</dbReference>
<dbReference type="GO" id="GO:0046872">
    <property type="term" value="F:metal ion binding"/>
    <property type="evidence" value="ECO:0007669"/>
    <property type="project" value="UniProtKB-KW"/>
</dbReference>
<dbReference type="EMBL" id="FNXT01000702">
    <property type="protein sequence ID" value="SZX66475.1"/>
    <property type="molecule type" value="Genomic_DNA"/>
</dbReference>
<dbReference type="PROSITE" id="PS51845">
    <property type="entry name" value="PDEASE_I_2"/>
    <property type="match status" value="1"/>
</dbReference>
<dbReference type="SUPFAM" id="SSF109604">
    <property type="entry name" value="HD-domain/PDEase-like"/>
    <property type="match status" value="1"/>
</dbReference>
<evidence type="ECO:0000313" key="7">
    <source>
        <dbReference type="Proteomes" id="UP000256970"/>
    </source>
</evidence>
<dbReference type="InterPro" id="IPR003607">
    <property type="entry name" value="HD/PDEase_dom"/>
</dbReference>